<feature type="domain" description="RRM" evidence="5">
    <location>
        <begin position="283"/>
        <end position="355"/>
    </location>
</feature>
<reference evidence="6" key="1">
    <citation type="journal article" date="2011" name="PLoS Biol.">
        <title>Gene gain and loss during evolution of obligate parasitism in the white rust pathogen of Arabidopsis thaliana.</title>
        <authorList>
            <person name="Kemen E."/>
            <person name="Gardiner A."/>
            <person name="Schultz-Larsen T."/>
            <person name="Kemen A.C."/>
            <person name="Balmuth A.L."/>
            <person name="Robert-Seilaniantz A."/>
            <person name="Bailey K."/>
            <person name="Holub E."/>
            <person name="Studholme D.J."/>
            <person name="Maclean D."/>
            <person name="Jones J.D."/>
        </authorList>
    </citation>
    <scope>NUCLEOTIDE SEQUENCE</scope>
</reference>
<dbReference type="Gene3D" id="3.30.70.330">
    <property type="match status" value="2"/>
</dbReference>
<feature type="region of interest" description="Disordered" evidence="4">
    <location>
        <begin position="503"/>
        <end position="543"/>
    </location>
</feature>
<dbReference type="PANTHER" id="PTHR14398">
    <property type="entry name" value="RNA RECOGNITION RRM/RNP DOMAIN"/>
    <property type="match status" value="1"/>
</dbReference>
<keyword evidence="3" id="KW-0175">Coiled coil</keyword>
<organism evidence="6">
    <name type="scientific">Albugo laibachii Nc14</name>
    <dbReference type="NCBI Taxonomy" id="890382"/>
    <lineage>
        <taxon>Eukaryota</taxon>
        <taxon>Sar</taxon>
        <taxon>Stramenopiles</taxon>
        <taxon>Oomycota</taxon>
        <taxon>Peronosporomycetes</taxon>
        <taxon>Albuginales</taxon>
        <taxon>Albuginaceae</taxon>
        <taxon>Albugo</taxon>
    </lineage>
</organism>
<feature type="compositionally biased region" description="Basic and acidic residues" evidence="4">
    <location>
        <begin position="374"/>
        <end position="387"/>
    </location>
</feature>
<dbReference type="GO" id="GO:0003723">
    <property type="term" value="F:RNA binding"/>
    <property type="evidence" value="ECO:0007669"/>
    <property type="project" value="UniProtKB-UniRule"/>
</dbReference>
<dbReference type="InterPro" id="IPR000504">
    <property type="entry name" value="RRM_dom"/>
</dbReference>
<dbReference type="Pfam" id="PF00076">
    <property type="entry name" value="RRM_1"/>
    <property type="match status" value="1"/>
</dbReference>
<feature type="compositionally biased region" description="Polar residues" evidence="4">
    <location>
        <begin position="158"/>
        <end position="174"/>
    </location>
</feature>
<dbReference type="AlphaFoldDB" id="F0WRC6"/>
<dbReference type="SMART" id="SM00360">
    <property type="entry name" value="RRM"/>
    <property type="match status" value="2"/>
</dbReference>
<dbReference type="InterPro" id="IPR045137">
    <property type="entry name" value="RBM26/27"/>
</dbReference>
<reference evidence="6" key="2">
    <citation type="submission" date="2011-02" db="EMBL/GenBank/DDBJ databases">
        <authorList>
            <person name="MacLean D."/>
        </authorList>
    </citation>
    <scope>NUCLEOTIDE SEQUENCE</scope>
</reference>
<feature type="region of interest" description="Disordered" evidence="4">
    <location>
        <begin position="232"/>
        <end position="283"/>
    </location>
</feature>
<feature type="region of interest" description="Disordered" evidence="4">
    <location>
        <begin position="358"/>
        <end position="387"/>
    </location>
</feature>
<dbReference type="InterPro" id="IPR012677">
    <property type="entry name" value="Nucleotide-bd_a/b_plait_sf"/>
</dbReference>
<evidence type="ECO:0000256" key="3">
    <source>
        <dbReference type="SAM" id="Coils"/>
    </source>
</evidence>
<dbReference type="Pfam" id="PF01480">
    <property type="entry name" value="PWI"/>
    <property type="match status" value="1"/>
</dbReference>
<evidence type="ECO:0000256" key="4">
    <source>
        <dbReference type="SAM" id="MobiDB-lite"/>
    </source>
</evidence>
<feature type="compositionally biased region" description="Basic and acidic residues" evidence="4">
    <location>
        <begin position="109"/>
        <end position="138"/>
    </location>
</feature>
<feature type="compositionally biased region" description="Low complexity" evidence="4">
    <location>
        <begin position="269"/>
        <end position="283"/>
    </location>
</feature>
<dbReference type="CDD" id="cd12257">
    <property type="entry name" value="RRM1_RBM26_like"/>
    <property type="match status" value="1"/>
</dbReference>
<gene>
    <name evidence="6" type="primary">AlNc14C212G8931</name>
    <name evidence="6" type="ORF">ALNC14_100330</name>
</gene>
<feature type="region of interest" description="Disordered" evidence="4">
    <location>
        <begin position="83"/>
        <end position="175"/>
    </location>
</feature>
<dbReference type="HOGENOM" id="CLU_424841_0_0_1"/>
<accession>F0WRC6</accession>
<evidence type="ECO:0000259" key="5">
    <source>
        <dbReference type="PROSITE" id="PS50102"/>
    </source>
</evidence>
<evidence type="ECO:0000256" key="2">
    <source>
        <dbReference type="PROSITE-ProRule" id="PRU00176"/>
    </source>
</evidence>
<dbReference type="FunFam" id="3.30.70.330:FF:002286">
    <property type="match status" value="1"/>
</dbReference>
<dbReference type="PANTHER" id="PTHR14398:SF0">
    <property type="entry name" value="ZINC FINGER PROTEIN SWM"/>
    <property type="match status" value="1"/>
</dbReference>
<feature type="coiled-coil region" evidence="3">
    <location>
        <begin position="399"/>
        <end position="476"/>
    </location>
</feature>
<dbReference type="SUPFAM" id="SSF54928">
    <property type="entry name" value="RNA-binding domain, RBD"/>
    <property type="match status" value="1"/>
</dbReference>
<evidence type="ECO:0000256" key="1">
    <source>
        <dbReference type="ARBA" id="ARBA00022884"/>
    </source>
</evidence>
<feature type="domain" description="RRM" evidence="5">
    <location>
        <begin position="556"/>
        <end position="628"/>
    </location>
</feature>
<dbReference type="GO" id="GO:0005634">
    <property type="term" value="C:nucleus"/>
    <property type="evidence" value="ECO:0007669"/>
    <property type="project" value="TreeGrafter"/>
</dbReference>
<feature type="compositionally biased region" description="Basic and acidic residues" evidence="4">
    <location>
        <begin position="86"/>
        <end position="102"/>
    </location>
</feature>
<protein>
    <submittedName>
        <fullName evidence="6">RNAbinding protein putative</fullName>
    </submittedName>
</protein>
<dbReference type="InterPro" id="IPR035979">
    <property type="entry name" value="RBD_domain_sf"/>
</dbReference>
<keyword evidence="1 2" id="KW-0694">RNA-binding</keyword>
<name>F0WRC6_9STRA</name>
<dbReference type="EMBL" id="FR824257">
    <property type="protein sequence ID" value="CCA23889.1"/>
    <property type="molecule type" value="Genomic_DNA"/>
</dbReference>
<proteinExistence type="predicted"/>
<dbReference type="PROSITE" id="PS50102">
    <property type="entry name" value="RRM"/>
    <property type="match status" value="2"/>
</dbReference>
<evidence type="ECO:0000313" key="6">
    <source>
        <dbReference type="EMBL" id="CCA23889.1"/>
    </source>
</evidence>
<feature type="compositionally biased region" description="Polar residues" evidence="4">
    <location>
        <begin position="514"/>
        <end position="527"/>
    </location>
</feature>
<dbReference type="InterPro" id="IPR002483">
    <property type="entry name" value="PWI_dom"/>
</dbReference>
<sequence>MDSEIKEQLREWLVRNLEPVCDADPEVLSKYVLALVQNDPLKDGLRQVCINKLEEFLGEETEEFVSRLFQAIKTGEYTLESMKGTSCEDGKEKPAENNSKKDKDRRRNRGAEDDGRYQKHRKYLAEHEYRSRPSDYHPRSAFGPSTHPNGARDDRNTHSMGSFSNRGRNLSSEWMPNPLMEMGPWGPPMVYQQAPRGSSYPRHHGFEYNPELSGIIPRSGSMGMPMHPRYSRMPQPYYNGRARNIRGNAPGRHRTLEDAANGHGKEGESNTGSSTHGSSGATTTLRVSNIDSKYVNMTKLSLHFSKFGNVVNVQMRPKFKCAYVQYATEEEARRAIHSPIPVCNNRFIEVKWAKYDAKAPDGAPEDENQADQIDAEHSDKTDGNTKDDEKALFTEELRAAALEKGRKVLEEKRELLEKQKLLMKQKKDLIKRQLAQQKEILETMTRNGTSNLIQDKNELLNKILALSEELKALQSGQPSSVAPTNSGRLEGLKAELRSLEAQASAGSLSKAEGSHQSVHSNDRNATSNRYRGGRNPGRGRSKFHIQSSHTLDNRTTILKVEKLPEEARDGSVLEQHFGNFGAIEKVVVDPSQPECAYIKFQDRHSAQIALLRGKSYGSSTLEMNWTERNDAPIELHAKGNAVDDEGT</sequence>